<reference evidence="1" key="2">
    <citation type="submission" date="2020-08" db="EMBL/GenBank/DDBJ databases">
        <title>Draft Genome Sequence of Cumin Blight Pathogen Alternaria burnsii.</title>
        <authorList>
            <person name="Feng Z."/>
        </authorList>
    </citation>
    <scope>NUCLEOTIDE SEQUENCE</scope>
    <source>
        <strain evidence="1">CBS107.38</strain>
    </source>
</reference>
<dbReference type="GeneID" id="62202211"/>
<name>A0A8H7EG42_9PLEO</name>
<dbReference type="Proteomes" id="UP000596902">
    <property type="component" value="Unassembled WGS sequence"/>
</dbReference>
<dbReference type="EMBL" id="JAAABM010000004">
    <property type="protein sequence ID" value="KAF7678605.1"/>
    <property type="molecule type" value="Genomic_DNA"/>
</dbReference>
<organism evidence="1 2">
    <name type="scientific">Alternaria burnsii</name>
    <dbReference type="NCBI Taxonomy" id="1187904"/>
    <lineage>
        <taxon>Eukaryota</taxon>
        <taxon>Fungi</taxon>
        <taxon>Dikarya</taxon>
        <taxon>Ascomycota</taxon>
        <taxon>Pezizomycotina</taxon>
        <taxon>Dothideomycetes</taxon>
        <taxon>Pleosporomycetidae</taxon>
        <taxon>Pleosporales</taxon>
        <taxon>Pleosporineae</taxon>
        <taxon>Pleosporaceae</taxon>
        <taxon>Alternaria</taxon>
        <taxon>Alternaria sect. Alternaria</taxon>
    </lineage>
</organism>
<dbReference type="AlphaFoldDB" id="A0A8H7EG42"/>
<reference evidence="1" key="1">
    <citation type="submission" date="2020-01" db="EMBL/GenBank/DDBJ databases">
        <authorList>
            <person name="Feng Z.H.Z."/>
        </authorList>
    </citation>
    <scope>NUCLEOTIDE SEQUENCE</scope>
    <source>
        <strain evidence="1">CBS107.38</strain>
    </source>
</reference>
<accession>A0A8H7EG42</accession>
<gene>
    <name evidence="1" type="ORF">GT037_003986</name>
</gene>
<comment type="caution">
    <text evidence="1">The sequence shown here is derived from an EMBL/GenBank/DDBJ whole genome shotgun (WGS) entry which is preliminary data.</text>
</comment>
<evidence type="ECO:0000313" key="2">
    <source>
        <dbReference type="Proteomes" id="UP000596902"/>
    </source>
</evidence>
<dbReference type="RefSeq" id="XP_038788740.1">
    <property type="nucleotide sequence ID" value="XM_038929033.1"/>
</dbReference>
<sequence>MRSLHAEYYPVHTSYNKELCICPELEPPLLVTMTKRFLLYHMVIEIPRALFHGRILLCHGSSCLSSSPTTNPGLLTGFS</sequence>
<evidence type="ECO:0000313" key="1">
    <source>
        <dbReference type="EMBL" id="KAF7678605.1"/>
    </source>
</evidence>
<protein>
    <submittedName>
        <fullName evidence="1">Uncharacterized protein</fullName>
    </submittedName>
</protein>
<keyword evidence="2" id="KW-1185">Reference proteome</keyword>
<proteinExistence type="predicted"/>